<proteinExistence type="inferred from homology"/>
<dbReference type="InterPro" id="IPR020094">
    <property type="entry name" value="TruA/RsuA/RluB/E/F_N"/>
</dbReference>
<dbReference type="EC" id="5.4.99.12" evidence="4"/>
<dbReference type="Gene3D" id="3.30.70.660">
    <property type="entry name" value="Pseudouridine synthase I, catalytic domain, C-terminal subdomain"/>
    <property type="match status" value="1"/>
</dbReference>
<dbReference type="InterPro" id="IPR020095">
    <property type="entry name" value="PsdUridine_synth_TruA_C"/>
</dbReference>
<sequence length="267" mass="31473">MFRKRFYYLIQLQYLGFRYHGWQKQPNVNTLQRMTERTISYVLEHKDFKVLAAGRTDAKVSANEAFIELFVDHHPLQIDDFFQLLNENLPQDIRALRIEETNEQFNIIQHPKIKEYVYLFTFGKKFHPFSAPFMYNVMESLDISIMQEAAKLFEGKHNFRSYCYRPNEKTVVEGEILRCQIIKNELYTANFFPEESYMLQVKGEGFKRNQIRLMMGALLDVGKGKFDIDFIKRTLDPESEKIVLEHIVPGSGLILNSVTFTEEVDAV</sequence>
<comment type="catalytic activity">
    <reaction evidence="4 5">
        <text>uridine(38/39/40) in tRNA = pseudouridine(38/39/40) in tRNA</text>
        <dbReference type="Rhea" id="RHEA:22376"/>
        <dbReference type="Rhea" id="RHEA-COMP:10085"/>
        <dbReference type="Rhea" id="RHEA-COMP:10087"/>
        <dbReference type="ChEBI" id="CHEBI:65314"/>
        <dbReference type="ChEBI" id="CHEBI:65315"/>
        <dbReference type="EC" id="5.4.99.12"/>
    </reaction>
</comment>
<evidence type="ECO:0000256" key="1">
    <source>
        <dbReference type="ARBA" id="ARBA00009375"/>
    </source>
</evidence>
<dbReference type="Pfam" id="PF01416">
    <property type="entry name" value="PseudoU_synth_1"/>
    <property type="match status" value="2"/>
</dbReference>
<comment type="caution">
    <text evidence="7">The sequence shown here is derived from an EMBL/GenBank/DDBJ whole genome shotgun (WGS) entry which is preliminary data.</text>
</comment>
<feature type="domain" description="Pseudouridine synthase I TruA alpha/beta" evidence="6">
    <location>
        <begin position="149"/>
        <end position="260"/>
    </location>
</feature>
<evidence type="ECO:0000256" key="2">
    <source>
        <dbReference type="ARBA" id="ARBA00022694"/>
    </source>
</evidence>
<dbReference type="InterPro" id="IPR001406">
    <property type="entry name" value="PsdUridine_synth_TruA"/>
</dbReference>
<feature type="binding site" evidence="4">
    <location>
        <position position="116"/>
    </location>
    <ligand>
        <name>substrate</name>
    </ligand>
</feature>
<feature type="active site" description="Nucleophile" evidence="4">
    <location>
        <position position="57"/>
    </location>
</feature>
<comment type="subunit">
    <text evidence="4">Homodimer.</text>
</comment>
<name>A0ABP7XEZ2_9FLAO</name>
<evidence type="ECO:0000256" key="3">
    <source>
        <dbReference type="ARBA" id="ARBA00023235"/>
    </source>
</evidence>
<dbReference type="HAMAP" id="MF_00171">
    <property type="entry name" value="TruA"/>
    <property type="match status" value="1"/>
</dbReference>
<dbReference type="PANTHER" id="PTHR11142">
    <property type="entry name" value="PSEUDOURIDYLATE SYNTHASE"/>
    <property type="match status" value="1"/>
</dbReference>
<evidence type="ECO:0000313" key="8">
    <source>
        <dbReference type="Proteomes" id="UP001500459"/>
    </source>
</evidence>
<dbReference type="Gene3D" id="3.30.70.580">
    <property type="entry name" value="Pseudouridine synthase I, catalytic domain, N-terminal subdomain"/>
    <property type="match status" value="1"/>
</dbReference>
<keyword evidence="8" id="KW-1185">Reference proteome</keyword>
<feature type="domain" description="Pseudouridine synthase I TruA alpha/beta" evidence="6">
    <location>
        <begin position="13"/>
        <end position="102"/>
    </location>
</feature>
<dbReference type="SUPFAM" id="SSF55120">
    <property type="entry name" value="Pseudouridine synthase"/>
    <property type="match status" value="1"/>
</dbReference>
<keyword evidence="3 4" id="KW-0413">Isomerase</keyword>
<keyword evidence="2 4" id="KW-0819">tRNA processing</keyword>
<dbReference type="InterPro" id="IPR020103">
    <property type="entry name" value="PsdUridine_synth_cat_dom_sf"/>
</dbReference>
<dbReference type="RefSeq" id="WP_344925843.1">
    <property type="nucleotide sequence ID" value="NZ_BAABCW010000004.1"/>
</dbReference>
<dbReference type="PIRSF" id="PIRSF001430">
    <property type="entry name" value="tRNA_psdUrid_synth"/>
    <property type="match status" value="1"/>
</dbReference>
<dbReference type="PANTHER" id="PTHR11142:SF0">
    <property type="entry name" value="TRNA PSEUDOURIDINE SYNTHASE-LIKE 1"/>
    <property type="match status" value="1"/>
</dbReference>
<comment type="caution">
    <text evidence="4">Lacks conserved residue(s) required for the propagation of feature annotation.</text>
</comment>
<accession>A0ABP7XEZ2</accession>
<evidence type="ECO:0000256" key="5">
    <source>
        <dbReference type="RuleBase" id="RU003792"/>
    </source>
</evidence>
<evidence type="ECO:0000313" key="7">
    <source>
        <dbReference type="EMBL" id="GAA4114123.1"/>
    </source>
</evidence>
<comment type="function">
    <text evidence="4">Formation of pseudouridine at positions 38, 39 and 40 in the anticodon stem and loop of transfer RNAs.</text>
</comment>
<dbReference type="InterPro" id="IPR020097">
    <property type="entry name" value="PsdUridine_synth_TruA_a/b_dom"/>
</dbReference>
<comment type="similarity">
    <text evidence="1 4 5">Belongs to the tRNA pseudouridine synthase TruA family.</text>
</comment>
<gene>
    <name evidence="7" type="primary">truA_2</name>
    <name evidence="4" type="synonym">truA</name>
    <name evidence="7" type="ORF">GCM10022393_13420</name>
</gene>
<dbReference type="Proteomes" id="UP001500459">
    <property type="component" value="Unassembled WGS sequence"/>
</dbReference>
<organism evidence="7 8">
    <name type="scientific">Aquimarina addita</name>
    <dbReference type="NCBI Taxonomy" id="870485"/>
    <lineage>
        <taxon>Bacteria</taxon>
        <taxon>Pseudomonadati</taxon>
        <taxon>Bacteroidota</taxon>
        <taxon>Flavobacteriia</taxon>
        <taxon>Flavobacteriales</taxon>
        <taxon>Flavobacteriaceae</taxon>
        <taxon>Aquimarina</taxon>
    </lineage>
</organism>
<dbReference type="EMBL" id="BAABCW010000004">
    <property type="protein sequence ID" value="GAA4114123.1"/>
    <property type="molecule type" value="Genomic_DNA"/>
</dbReference>
<protein>
    <recommendedName>
        <fullName evidence="4">tRNA pseudouridine synthase A</fullName>
        <ecNumber evidence="4">5.4.99.12</ecNumber>
    </recommendedName>
    <alternativeName>
        <fullName evidence="4">tRNA pseudouridine(38-40) synthase</fullName>
    </alternativeName>
    <alternativeName>
        <fullName evidence="4">tRNA pseudouridylate synthase I</fullName>
    </alternativeName>
    <alternativeName>
        <fullName evidence="4">tRNA-uridine isomerase I</fullName>
    </alternativeName>
</protein>
<reference evidence="8" key="1">
    <citation type="journal article" date="2019" name="Int. J. Syst. Evol. Microbiol.">
        <title>The Global Catalogue of Microorganisms (GCM) 10K type strain sequencing project: providing services to taxonomists for standard genome sequencing and annotation.</title>
        <authorList>
            <consortium name="The Broad Institute Genomics Platform"/>
            <consortium name="The Broad Institute Genome Sequencing Center for Infectious Disease"/>
            <person name="Wu L."/>
            <person name="Ma J."/>
        </authorList>
    </citation>
    <scope>NUCLEOTIDE SEQUENCE [LARGE SCALE GENOMIC DNA]</scope>
    <source>
        <strain evidence="8">JCM 17106</strain>
    </source>
</reference>
<evidence type="ECO:0000259" key="6">
    <source>
        <dbReference type="Pfam" id="PF01416"/>
    </source>
</evidence>
<evidence type="ECO:0000256" key="4">
    <source>
        <dbReference type="HAMAP-Rule" id="MF_00171"/>
    </source>
</evidence>